<evidence type="ECO:0000256" key="1">
    <source>
        <dbReference type="SAM" id="MobiDB-lite"/>
    </source>
</evidence>
<dbReference type="KEGG" id="mant:BHD05_01510"/>
<gene>
    <name evidence="2" type="ORF">BHD05_01510</name>
</gene>
<evidence type="ECO:0000313" key="2">
    <source>
        <dbReference type="EMBL" id="QHO68504.1"/>
    </source>
</evidence>
<organism evidence="2 3">
    <name type="scientific">Marisediminicola antarctica</name>
    <dbReference type="NCBI Taxonomy" id="674079"/>
    <lineage>
        <taxon>Bacteria</taxon>
        <taxon>Bacillati</taxon>
        <taxon>Actinomycetota</taxon>
        <taxon>Actinomycetes</taxon>
        <taxon>Micrococcales</taxon>
        <taxon>Microbacteriaceae</taxon>
        <taxon>Marisediminicola</taxon>
    </lineage>
</organism>
<evidence type="ECO:0000313" key="3">
    <source>
        <dbReference type="Proteomes" id="UP000464507"/>
    </source>
</evidence>
<reference evidence="2 3" key="1">
    <citation type="submission" date="2016-09" db="EMBL/GenBank/DDBJ databases">
        <title>Complete genome sequence of microbes from the polar regions.</title>
        <authorList>
            <person name="Liao L."/>
            <person name="Chen B."/>
        </authorList>
    </citation>
    <scope>NUCLEOTIDE SEQUENCE [LARGE SCALE GENOMIC DNA]</scope>
    <source>
        <strain evidence="2 3">ZS314</strain>
    </source>
</reference>
<accession>A0A7L5AGE1</accession>
<feature type="region of interest" description="Disordered" evidence="1">
    <location>
        <begin position="78"/>
        <end position="98"/>
    </location>
</feature>
<dbReference type="Proteomes" id="UP000464507">
    <property type="component" value="Chromosome"/>
</dbReference>
<dbReference type="AlphaFoldDB" id="A0A7L5AGE1"/>
<feature type="compositionally biased region" description="Polar residues" evidence="1">
    <location>
        <begin position="83"/>
        <end position="98"/>
    </location>
</feature>
<name>A0A7L5AGE1_9MICO</name>
<protein>
    <submittedName>
        <fullName evidence="2">Uncharacterized protein</fullName>
    </submittedName>
</protein>
<proteinExistence type="predicted"/>
<keyword evidence="3" id="KW-1185">Reference proteome</keyword>
<sequence>MLWASHNWAPVPAGAGKRYPPRRPPSAFIIQEMTLGTAFIIQEPGMITAFIIQEPGMITAFIIQEPGGRMLRSTRFRPISAASGPQNPAQDGSTIASS</sequence>
<feature type="region of interest" description="Disordered" evidence="1">
    <location>
        <begin position="1"/>
        <end position="23"/>
    </location>
</feature>
<dbReference type="EMBL" id="CP017146">
    <property type="protein sequence ID" value="QHO68504.1"/>
    <property type="molecule type" value="Genomic_DNA"/>
</dbReference>